<dbReference type="PANTHER" id="PTHR19328">
    <property type="entry name" value="HEDGEHOG-INTERACTING PROTEIN"/>
    <property type="match status" value="1"/>
</dbReference>
<evidence type="ECO:0000259" key="1">
    <source>
        <dbReference type="Pfam" id="PF07995"/>
    </source>
</evidence>
<sequence length="492" mass="54522">MNKFRLLCFIFSFFLVIFAVTRISSAQITDPIPEPIKKSELSVGLEEVVKIPNSGTGRKKAARLNLLTHAGDGSGRLFVNDMRGKLYVIVDGTATVYMNLKKLICADFTYETPQQGFAYFAFHPEFANNGIFYTVTSEVKTGGTPDFPVTKPIIDSNNNIIESAHHDVIREWKATNPSSNTFVGISREILRIEEPYPDHNVGQLGFNPNAKPGDDDYGLLYIAVADGGSDGYPVSDTDPLDNGQNLGTPLGKILRIDPFGNKSVNGKYGIPGDNPFVTDDDPKTLGEIWAYGLRNPHRFSWDTGGEGKMLIADTGQAFIEEVNLGIKGANYGWGEREGTWVIEENNENVLFALPKNDRSYGYTYPVAQYDHDIPPDIKGFYGIAIAGGYVYRGKAIPELIGQYIFADFAHDGRFFHVPVDELVDGKQAKIKELRLLDGEQDASFLEIIGKKRSDVRFGVDEEGEIYVTSKQDGKVRKLVRSPKSPIDHNSLQ</sequence>
<dbReference type="SUPFAM" id="SSF50952">
    <property type="entry name" value="Soluble quinoprotein glucose dehydrogenase"/>
    <property type="match status" value="1"/>
</dbReference>
<evidence type="ECO:0000313" key="2">
    <source>
        <dbReference type="EMBL" id="OLT62536.1"/>
    </source>
</evidence>
<dbReference type="PANTHER" id="PTHR19328:SF75">
    <property type="entry name" value="ALDOSE SUGAR DEHYDROGENASE YLII"/>
    <property type="match status" value="1"/>
</dbReference>
<dbReference type="EMBL" id="MKZS01000001">
    <property type="protein sequence ID" value="OLT62536.1"/>
    <property type="molecule type" value="Genomic_DNA"/>
</dbReference>
<dbReference type="InterPro" id="IPR011041">
    <property type="entry name" value="Quinoprot_gluc/sorb_DH_b-prop"/>
</dbReference>
<reference evidence="2 3" key="1">
    <citation type="submission" date="2016-10" db="EMBL/GenBank/DDBJ databases">
        <title>Comparative genomics uncovers the prolific and rare metabolic potential of the cyanobacterial genus Moorea.</title>
        <authorList>
            <person name="Leao T."/>
            <person name="Castelao G."/>
            <person name="Korobeynikov A."/>
            <person name="Monroe E.A."/>
            <person name="Podell S."/>
            <person name="Glukhov E."/>
            <person name="Allen E."/>
            <person name="Gerwick W.H."/>
            <person name="Gerwick L."/>
        </authorList>
    </citation>
    <scope>NUCLEOTIDE SEQUENCE [LARGE SCALE GENOMIC DNA]</scope>
    <source>
        <strain evidence="2 3">PNG5-198</strain>
    </source>
</reference>
<proteinExistence type="predicted"/>
<dbReference type="InterPro" id="IPR012938">
    <property type="entry name" value="Glc/Sorbosone_DH"/>
</dbReference>
<dbReference type="Pfam" id="PF07995">
    <property type="entry name" value="GSDH"/>
    <property type="match status" value="1"/>
</dbReference>
<dbReference type="InterPro" id="IPR011042">
    <property type="entry name" value="6-blade_b-propeller_TolB-like"/>
</dbReference>
<keyword evidence="3" id="KW-1185">Reference proteome</keyword>
<gene>
    <name evidence="2" type="ORF">BJP37_29425</name>
</gene>
<dbReference type="Gene3D" id="2.120.10.30">
    <property type="entry name" value="TolB, C-terminal domain"/>
    <property type="match status" value="1"/>
</dbReference>
<accession>A0A1U7N9B3</accession>
<protein>
    <submittedName>
        <fullName evidence="2">Sugar dehydrogenase</fullName>
    </submittedName>
</protein>
<comment type="caution">
    <text evidence="2">The sequence shown here is derived from an EMBL/GenBank/DDBJ whole genome shotgun (WGS) entry which is preliminary data.</text>
</comment>
<organism evidence="2 3">
    <name type="scientific">Moorena bouillonii PNG</name>
    <dbReference type="NCBI Taxonomy" id="568701"/>
    <lineage>
        <taxon>Bacteria</taxon>
        <taxon>Bacillati</taxon>
        <taxon>Cyanobacteriota</taxon>
        <taxon>Cyanophyceae</taxon>
        <taxon>Coleofasciculales</taxon>
        <taxon>Coleofasciculaceae</taxon>
        <taxon>Moorena</taxon>
    </lineage>
</organism>
<name>A0A1U7N9B3_9CYAN</name>
<evidence type="ECO:0000313" key="3">
    <source>
        <dbReference type="Proteomes" id="UP000186657"/>
    </source>
</evidence>
<dbReference type="Proteomes" id="UP000186657">
    <property type="component" value="Unassembled WGS sequence"/>
</dbReference>
<feature type="domain" description="Glucose/Sorbosone dehydrogenase" evidence="1">
    <location>
        <begin position="75"/>
        <end position="420"/>
    </location>
</feature>
<dbReference type="RefSeq" id="WP_075904650.1">
    <property type="nucleotide sequence ID" value="NZ_MKZS01000001.1"/>
</dbReference>
<dbReference type="AlphaFoldDB" id="A0A1U7N9B3"/>